<evidence type="ECO:0000313" key="3">
    <source>
        <dbReference type="EMBL" id="SFP21148.1"/>
    </source>
</evidence>
<dbReference type="InterPro" id="IPR036680">
    <property type="entry name" value="SPOR-like_sf"/>
</dbReference>
<evidence type="ECO:0000256" key="1">
    <source>
        <dbReference type="SAM" id="MobiDB-lite"/>
    </source>
</evidence>
<keyword evidence="4" id="KW-1185">Reference proteome</keyword>
<dbReference type="GO" id="GO:0042834">
    <property type="term" value="F:peptidoglycan binding"/>
    <property type="evidence" value="ECO:0007669"/>
    <property type="project" value="InterPro"/>
</dbReference>
<feature type="region of interest" description="Disordered" evidence="1">
    <location>
        <begin position="170"/>
        <end position="256"/>
    </location>
</feature>
<dbReference type="Proteomes" id="UP000243745">
    <property type="component" value="Unassembled WGS sequence"/>
</dbReference>
<feature type="region of interest" description="Disordered" evidence="1">
    <location>
        <begin position="29"/>
        <end position="89"/>
    </location>
</feature>
<feature type="compositionally biased region" description="Basic and acidic residues" evidence="1">
    <location>
        <begin position="170"/>
        <end position="246"/>
    </location>
</feature>
<gene>
    <name evidence="3" type="ORF">SAMN02910344_00743</name>
</gene>
<accession>A0A662ZHC8</accession>
<dbReference type="InterPro" id="IPR007730">
    <property type="entry name" value="SPOR-like_dom"/>
</dbReference>
<name>A0A662ZHC8_9GAMM</name>
<proteinExistence type="predicted"/>
<dbReference type="OrthoDB" id="10020348at2"/>
<dbReference type="PROSITE" id="PS51724">
    <property type="entry name" value="SPOR"/>
    <property type="match status" value="1"/>
</dbReference>
<dbReference type="EMBL" id="FOXF01000009">
    <property type="protein sequence ID" value="SFP21148.1"/>
    <property type="molecule type" value="Genomic_DNA"/>
</dbReference>
<dbReference type="AlphaFoldDB" id="A0A662ZHC8"/>
<protein>
    <submittedName>
        <fullName evidence="3">Sporulation related domain-containing protein</fullName>
    </submittedName>
</protein>
<evidence type="ECO:0000259" key="2">
    <source>
        <dbReference type="PROSITE" id="PS51724"/>
    </source>
</evidence>
<dbReference type="Pfam" id="PF05036">
    <property type="entry name" value="SPOR"/>
    <property type="match status" value="1"/>
</dbReference>
<dbReference type="SUPFAM" id="SSF110997">
    <property type="entry name" value="Sporulation related repeat"/>
    <property type="match status" value="1"/>
</dbReference>
<reference evidence="3 4" key="1">
    <citation type="submission" date="2016-10" db="EMBL/GenBank/DDBJ databases">
        <authorList>
            <person name="Varghese N."/>
            <person name="Submissions S."/>
        </authorList>
    </citation>
    <scope>NUCLEOTIDE SEQUENCE [LARGE SCALE GENOMIC DNA]</scope>
    <source>
        <strain evidence="3 4">DSM 1361</strain>
    </source>
</reference>
<dbReference type="RefSeq" id="WP_093141024.1">
    <property type="nucleotide sequence ID" value="NZ_FOXF01000009.1"/>
</dbReference>
<feature type="domain" description="SPOR" evidence="2">
    <location>
        <begin position="255"/>
        <end position="344"/>
    </location>
</feature>
<sequence length="344" mass="37103">MINQFTRVLVGSVILLILLAWSVPKFFPHDNASDHRQPREIVDQPVKKDSQDQNNGGNAEDAVDEDDSMDEDFGYGSLLEDEGSSAPAEYADASIKSGVVVGADVKQNGRFVPNPTVTGNTPADVARKQAEQARKTQNAEQQNPSVTEAELQAAEKRRIEAEKQAEIARLNAERKAQEDAAKAQAEADRRAKAEAARLQAEADRRAKAEAARLQAEADRRARAEAEARARAEAQAKARAEAEKRAAEAAPAGKIDSTPSGRYLQIGTFSTLAKANEVRNRLKAAKIGVPKQYINDLGSGFGYKVVPNNGNFTVLVGPAKRDGILRAVKPRVDSAASVNSILVSR</sequence>
<feature type="compositionally biased region" description="Acidic residues" evidence="1">
    <location>
        <begin position="61"/>
        <end position="83"/>
    </location>
</feature>
<organism evidence="3 4">
    <name type="scientific">Ruminobacter amylophilus</name>
    <dbReference type="NCBI Taxonomy" id="867"/>
    <lineage>
        <taxon>Bacteria</taxon>
        <taxon>Pseudomonadati</taxon>
        <taxon>Pseudomonadota</taxon>
        <taxon>Gammaproteobacteria</taxon>
        <taxon>Aeromonadales</taxon>
        <taxon>Succinivibrionaceae</taxon>
        <taxon>Ruminobacter</taxon>
    </lineage>
</organism>
<evidence type="ECO:0000313" key="4">
    <source>
        <dbReference type="Proteomes" id="UP000243745"/>
    </source>
</evidence>
<feature type="compositionally biased region" description="Basic and acidic residues" evidence="1">
    <location>
        <begin position="29"/>
        <end position="51"/>
    </location>
</feature>